<evidence type="ECO:0000313" key="1">
    <source>
        <dbReference type="EMBL" id="GAB39222.1"/>
    </source>
</evidence>
<sequence length="143" mass="15900">MGRMQLPDWLARANKKITNPLQRRWAPYLAPWAMVHHVGRKSGRNYSNPVLAWVSETGDEEKIYIILTYGRDTDWVRNTLAAGSAGITRKGKQYTLIRPTIIPADSPDLPLAAGLAGRAFEWALQGTLVAPDGREAWSTGTSR</sequence>
<dbReference type="EMBL" id="BAFC01000059">
    <property type="protein sequence ID" value="GAB39222.1"/>
    <property type="molecule type" value="Genomic_DNA"/>
</dbReference>
<dbReference type="eggNOG" id="ENOG5032Z8Q">
    <property type="taxonomic scope" value="Bacteria"/>
</dbReference>
<accession>H5U0G4</accession>
<protein>
    <recommendedName>
        <fullName evidence="3">Nitroreductase</fullName>
    </recommendedName>
</protein>
<dbReference type="InterPro" id="IPR004378">
    <property type="entry name" value="F420H2_quin_Rdtase"/>
</dbReference>
<dbReference type="Proteomes" id="UP000005845">
    <property type="component" value="Unassembled WGS sequence"/>
</dbReference>
<dbReference type="GO" id="GO:0016491">
    <property type="term" value="F:oxidoreductase activity"/>
    <property type="evidence" value="ECO:0007669"/>
    <property type="project" value="InterPro"/>
</dbReference>
<evidence type="ECO:0008006" key="3">
    <source>
        <dbReference type="Google" id="ProtNLM"/>
    </source>
</evidence>
<organism evidence="1 2">
    <name type="scientific">Gordonia sputi NBRC 100414</name>
    <dbReference type="NCBI Taxonomy" id="1089453"/>
    <lineage>
        <taxon>Bacteria</taxon>
        <taxon>Bacillati</taxon>
        <taxon>Actinomycetota</taxon>
        <taxon>Actinomycetes</taxon>
        <taxon>Mycobacteriales</taxon>
        <taxon>Gordoniaceae</taxon>
        <taxon>Gordonia</taxon>
    </lineage>
</organism>
<comment type="caution">
    <text evidence="1">The sequence shown here is derived from an EMBL/GenBank/DDBJ whole genome shotgun (WGS) entry which is preliminary data.</text>
</comment>
<evidence type="ECO:0000313" key="2">
    <source>
        <dbReference type="Proteomes" id="UP000005845"/>
    </source>
</evidence>
<name>H5U0G4_9ACTN</name>
<dbReference type="InterPro" id="IPR012349">
    <property type="entry name" value="Split_barrel_FMN-bd"/>
</dbReference>
<dbReference type="NCBIfam" id="TIGR00026">
    <property type="entry name" value="hi_GC_TIGR00026"/>
    <property type="match status" value="1"/>
</dbReference>
<proteinExistence type="predicted"/>
<gene>
    <name evidence="1" type="ORF">GOSPT_059_00840</name>
</gene>
<reference evidence="1 2" key="1">
    <citation type="submission" date="2012-02" db="EMBL/GenBank/DDBJ databases">
        <title>Whole genome shotgun sequence of Gordonia sputi NBRC 100414.</title>
        <authorList>
            <person name="Yoshida I."/>
            <person name="Hosoyama A."/>
            <person name="Tsuchikane K."/>
            <person name="Katsumata H."/>
            <person name="Yamazaki S."/>
            <person name="Fujita N."/>
        </authorList>
    </citation>
    <scope>NUCLEOTIDE SEQUENCE [LARGE SCALE GENOMIC DNA]</scope>
    <source>
        <strain evidence="1 2">NBRC 100414</strain>
    </source>
</reference>
<keyword evidence="2" id="KW-1185">Reference proteome</keyword>
<dbReference type="Gene3D" id="2.30.110.10">
    <property type="entry name" value="Electron Transport, Fmn-binding Protein, Chain A"/>
    <property type="match status" value="1"/>
</dbReference>
<dbReference type="AlphaFoldDB" id="H5U0G4"/>